<evidence type="ECO:0000256" key="1">
    <source>
        <dbReference type="SAM" id="SignalP"/>
    </source>
</evidence>
<dbReference type="SUPFAM" id="SSF49899">
    <property type="entry name" value="Concanavalin A-like lectins/glucanases"/>
    <property type="match status" value="1"/>
</dbReference>
<keyword evidence="4" id="KW-1185">Reference proteome</keyword>
<dbReference type="InterPro" id="IPR014895">
    <property type="entry name" value="Alginate_lyase_2"/>
</dbReference>
<accession>A0AAD8NNS7</accession>
<name>A0AAD8NNS7_TARER</name>
<sequence length="211" mass="24217">MNVQYISFVFLLILYKTMGHVDPTLGFVSQPLDGSNFDIQKPYDIAVGERYTFVKGTHKLWVYNTDKPFKISSNTLPRTEIRIQGYDYSSGVWQFEAFGYVPYGTSGVSIMQIFGSDPPSATTTMLRVYNNSLCYYRHPILSNIYDKWLRINVIHDVDGNSVTVFIDGTLTYQTTGRGGKSHYFKLGVYTQDNSSFCMESRWKDIKILKHT</sequence>
<dbReference type="InterPro" id="IPR013320">
    <property type="entry name" value="ConA-like_dom_sf"/>
</dbReference>
<feature type="chain" id="PRO_5042198922" description="Alginate lyase 2 domain-containing protein" evidence="1">
    <location>
        <begin position="20"/>
        <end position="211"/>
    </location>
</feature>
<proteinExistence type="predicted"/>
<evidence type="ECO:0000313" key="3">
    <source>
        <dbReference type="EMBL" id="KAK1415562.1"/>
    </source>
</evidence>
<dbReference type="Proteomes" id="UP001229421">
    <property type="component" value="Unassembled WGS sequence"/>
</dbReference>
<evidence type="ECO:0000259" key="2">
    <source>
        <dbReference type="Pfam" id="PF08787"/>
    </source>
</evidence>
<dbReference type="EMBL" id="JAUHHV010000008">
    <property type="protein sequence ID" value="KAK1415562.1"/>
    <property type="molecule type" value="Genomic_DNA"/>
</dbReference>
<reference evidence="3" key="1">
    <citation type="journal article" date="2023" name="bioRxiv">
        <title>Improved chromosome-level genome assembly for marigold (Tagetes erecta).</title>
        <authorList>
            <person name="Jiang F."/>
            <person name="Yuan L."/>
            <person name="Wang S."/>
            <person name="Wang H."/>
            <person name="Xu D."/>
            <person name="Wang A."/>
            <person name="Fan W."/>
        </authorList>
    </citation>
    <scope>NUCLEOTIDE SEQUENCE</scope>
    <source>
        <strain evidence="3">WSJ</strain>
        <tissue evidence="3">Leaf</tissue>
    </source>
</reference>
<dbReference type="PANTHER" id="PTHR33681">
    <property type="entry name" value="BINDING PROTEIN, PUTATIVE, EXPRESSED-RELATED"/>
    <property type="match status" value="1"/>
</dbReference>
<comment type="caution">
    <text evidence="3">The sequence shown here is derived from an EMBL/GenBank/DDBJ whole genome shotgun (WGS) entry which is preliminary data.</text>
</comment>
<evidence type="ECO:0000313" key="4">
    <source>
        <dbReference type="Proteomes" id="UP001229421"/>
    </source>
</evidence>
<dbReference type="Pfam" id="PF08787">
    <property type="entry name" value="Alginate_lyase2"/>
    <property type="match status" value="1"/>
</dbReference>
<protein>
    <recommendedName>
        <fullName evidence="2">Alginate lyase 2 domain-containing protein</fullName>
    </recommendedName>
</protein>
<gene>
    <name evidence="3" type="ORF">QVD17_31345</name>
</gene>
<feature type="signal peptide" evidence="1">
    <location>
        <begin position="1"/>
        <end position="19"/>
    </location>
</feature>
<dbReference type="Gene3D" id="2.60.120.200">
    <property type="match status" value="1"/>
</dbReference>
<feature type="domain" description="Alginate lyase 2" evidence="2">
    <location>
        <begin position="33"/>
        <end position="207"/>
    </location>
</feature>
<dbReference type="PANTHER" id="PTHR33681:SF4">
    <property type="entry name" value="OS12G0171100 PROTEIN"/>
    <property type="match status" value="1"/>
</dbReference>
<keyword evidence="1" id="KW-0732">Signal</keyword>
<organism evidence="3 4">
    <name type="scientific">Tagetes erecta</name>
    <name type="common">African marigold</name>
    <dbReference type="NCBI Taxonomy" id="13708"/>
    <lineage>
        <taxon>Eukaryota</taxon>
        <taxon>Viridiplantae</taxon>
        <taxon>Streptophyta</taxon>
        <taxon>Embryophyta</taxon>
        <taxon>Tracheophyta</taxon>
        <taxon>Spermatophyta</taxon>
        <taxon>Magnoliopsida</taxon>
        <taxon>eudicotyledons</taxon>
        <taxon>Gunneridae</taxon>
        <taxon>Pentapetalae</taxon>
        <taxon>asterids</taxon>
        <taxon>campanulids</taxon>
        <taxon>Asterales</taxon>
        <taxon>Asteraceae</taxon>
        <taxon>Asteroideae</taxon>
        <taxon>Heliantheae alliance</taxon>
        <taxon>Tageteae</taxon>
        <taxon>Tagetes</taxon>
    </lineage>
</organism>
<dbReference type="AlphaFoldDB" id="A0AAD8NNS7"/>